<dbReference type="Pfam" id="PF04326">
    <property type="entry name" value="SLFN_AlbA_2"/>
    <property type="match status" value="1"/>
</dbReference>
<comment type="caution">
    <text evidence="3">The sequence shown here is derived from an EMBL/GenBank/DDBJ whole genome shotgun (WGS) entry which is preliminary data.</text>
</comment>
<sequence length="434" mass="48774">MIQDLELIISEGEGYTVEFKEKPDKKLAEEICAFANASGGRIYIGVSDSGNMTGTDVSNSARSKIQDFIRQIEPPLPVKTEIDSENCLIILTVPFGGRKPYCCSSGFFMRYGPNSQKLRRDEIIGLLKSEGVVSYDSWITDFLVRNDFNEKFYQTYLEKSGISPCFSKEAVLFNLNCAEKNDDGELVYTNAGALFFRNNAHDFIFRHASIVCTLFKGTDRANVLAAVEFSENLIENIEQSLRYLKQNLKTRYVFEGLTRKNILEIPEIALREAVINAVCHRDYFNKGSRIMIEIFDDRLEITNPGGIINGVTNENFGTVSMSRNPVLADLLFRAGYVEKMGTGVSRIQKSVKEAGLSDPIFETSGFFKVIFPRQDDSLFSFDAVRESGEVYVGKPLLIFKDEPVIVLKPVLPDSQSEQADDRDENSKSDDVINV</sequence>
<dbReference type="InterPro" id="IPR007421">
    <property type="entry name" value="Schlafen_AlbA_2_dom"/>
</dbReference>
<dbReference type="EMBL" id="JAWDKD010000015">
    <property type="protein sequence ID" value="MDV0446916.1"/>
    <property type="molecule type" value="Genomic_DNA"/>
</dbReference>
<dbReference type="PANTHER" id="PTHR30595:SF6">
    <property type="entry name" value="SCHLAFEN ALBA-2 DOMAIN-CONTAINING PROTEIN"/>
    <property type="match status" value="1"/>
</dbReference>
<evidence type="ECO:0000313" key="3">
    <source>
        <dbReference type="EMBL" id="MDV0446916.1"/>
    </source>
</evidence>
<keyword evidence="4" id="KW-1185">Reference proteome</keyword>
<dbReference type="Gene3D" id="3.30.950.30">
    <property type="entry name" value="Schlafen, AAA domain"/>
    <property type="match status" value="1"/>
</dbReference>
<feature type="compositionally biased region" description="Basic and acidic residues" evidence="1">
    <location>
        <begin position="424"/>
        <end position="434"/>
    </location>
</feature>
<dbReference type="Proteomes" id="UP001271789">
    <property type="component" value="Unassembled WGS sequence"/>
</dbReference>
<dbReference type="AlphaFoldDB" id="A0AAE4MJA3"/>
<dbReference type="RefSeq" id="WP_338099329.1">
    <property type="nucleotide sequence ID" value="NZ_JAWDKD010000015.1"/>
</dbReference>
<evidence type="ECO:0000259" key="2">
    <source>
        <dbReference type="Pfam" id="PF04326"/>
    </source>
</evidence>
<reference evidence="3" key="1">
    <citation type="submission" date="2023-06" db="EMBL/GenBank/DDBJ databases">
        <title>Genome sequence of Methanosarcinaceae archaeon Ag5.</title>
        <authorList>
            <person name="Protasov E."/>
            <person name="Platt K."/>
            <person name="Poehlein A."/>
            <person name="Daniel R."/>
            <person name="Brune A."/>
        </authorList>
    </citation>
    <scope>NUCLEOTIDE SEQUENCE</scope>
    <source>
        <strain evidence="3">Ag5</strain>
    </source>
</reference>
<gene>
    <name evidence="3" type="ORF">MsAg5_07800</name>
</gene>
<organism evidence="3 4">
    <name type="scientific">Methanolapillus africanus</name>
    <dbReference type="NCBI Taxonomy" id="3028297"/>
    <lineage>
        <taxon>Archaea</taxon>
        <taxon>Methanobacteriati</taxon>
        <taxon>Methanobacteriota</taxon>
        <taxon>Stenosarchaea group</taxon>
        <taxon>Methanomicrobia</taxon>
        <taxon>Methanosarcinales</taxon>
        <taxon>Methanosarcinaceae</taxon>
        <taxon>Methanolapillus</taxon>
    </lineage>
</organism>
<evidence type="ECO:0000256" key="1">
    <source>
        <dbReference type="SAM" id="MobiDB-lite"/>
    </source>
</evidence>
<name>A0AAE4MJA3_9EURY</name>
<protein>
    <recommendedName>
        <fullName evidence="2">Schlafen AlbA-2 domain-containing protein</fullName>
    </recommendedName>
</protein>
<dbReference type="PANTHER" id="PTHR30595">
    <property type="entry name" value="GLPR-RELATED TRANSCRIPTIONAL REPRESSOR"/>
    <property type="match status" value="1"/>
</dbReference>
<feature type="region of interest" description="Disordered" evidence="1">
    <location>
        <begin position="411"/>
        <end position="434"/>
    </location>
</feature>
<dbReference type="InterPro" id="IPR038461">
    <property type="entry name" value="Schlafen_AlbA_2_dom_sf"/>
</dbReference>
<accession>A0AAE4MJA3</accession>
<dbReference type="InterPro" id="IPR038475">
    <property type="entry name" value="RecG_C_sf"/>
</dbReference>
<dbReference type="Gene3D" id="3.30.565.60">
    <property type="match status" value="1"/>
</dbReference>
<dbReference type="Pfam" id="PF13749">
    <property type="entry name" value="HATPase_c_4"/>
    <property type="match status" value="1"/>
</dbReference>
<evidence type="ECO:0000313" key="4">
    <source>
        <dbReference type="Proteomes" id="UP001271789"/>
    </source>
</evidence>
<feature type="domain" description="Schlafen AlbA-2" evidence="2">
    <location>
        <begin position="13"/>
        <end position="118"/>
    </location>
</feature>
<proteinExistence type="predicted"/>